<evidence type="ECO:0000256" key="1">
    <source>
        <dbReference type="SAM" id="SignalP"/>
    </source>
</evidence>
<accession>E3N9G3</accession>
<name>E3N9G3_CAERE</name>
<dbReference type="PANTHER" id="PTHR22899">
    <property type="entry name" value="CYCLIN-RELATED F-BOX FAMILY"/>
    <property type="match status" value="1"/>
</dbReference>
<gene>
    <name evidence="3" type="ORF">CRE_23061</name>
</gene>
<keyword evidence="1" id="KW-0732">Signal</keyword>
<sequence>MQNTFSVVNVLFHFRFFISLVSSKTKNLVRLLRLEACVVDIRIDRFIDVIVYTQPPYLCLALRPFTLLEFRKWMNHIRTIFCYTPPANVRFSQGCERFNVQSLKDAIGNVNDLFVSRQLTDVMSREVLKQFNTPSRLSLDRNPFEIASEFRNFFIQNFQRIIFYDFCSLDDMLLVNSERADLYHPISQKQFNQFLKHWIRGSNPRLQHLYISINKIDVASGEVYLEGIRCMEMSEDAKREIRQKHKLSANVDMIQIRRKDGTPAVFATKDENILYVHFIVLP</sequence>
<dbReference type="PANTHER" id="PTHR22899:SF0">
    <property type="entry name" value="F-BOX ASSOCIATED DOMAIN-CONTAINING PROTEIN-RELATED"/>
    <property type="match status" value="1"/>
</dbReference>
<dbReference type="Pfam" id="PF07735">
    <property type="entry name" value="FBA_2"/>
    <property type="match status" value="1"/>
</dbReference>
<feature type="domain" description="Sdz-33 F-box" evidence="2">
    <location>
        <begin position="149"/>
        <end position="211"/>
    </location>
</feature>
<evidence type="ECO:0000313" key="4">
    <source>
        <dbReference type="Proteomes" id="UP000008281"/>
    </source>
</evidence>
<dbReference type="InterPro" id="IPR012885">
    <property type="entry name" value="F-box_Sdz-33"/>
</dbReference>
<protein>
    <recommendedName>
        <fullName evidence="2">Sdz-33 F-box domain-containing protein</fullName>
    </recommendedName>
</protein>
<dbReference type="EMBL" id="DS268565">
    <property type="protein sequence ID" value="EFO90300.1"/>
    <property type="molecule type" value="Genomic_DNA"/>
</dbReference>
<dbReference type="InterPro" id="IPR053222">
    <property type="entry name" value="Zygotic_Embryogenesis-Asso"/>
</dbReference>
<organism evidence="4">
    <name type="scientific">Caenorhabditis remanei</name>
    <name type="common">Caenorhabditis vulgaris</name>
    <dbReference type="NCBI Taxonomy" id="31234"/>
    <lineage>
        <taxon>Eukaryota</taxon>
        <taxon>Metazoa</taxon>
        <taxon>Ecdysozoa</taxon>
        <taxon>Nematoda</taxon>
        <taxon>Chromadorea</taxon>
        <taxon>Rhabditida</taxon>
        <taxon>Rhabditina</taxon>
        <taxon>Rhabditomorpha</taxon>
        <taxon>Rhabditoidea</taxon>
        <taxon>Rhabditidae</taxon>
        <taxon>Peloderinae</taxon>
        <taxon>Caenorhabditis</taxon>
    </lineage>
</organism>
<feature type="chain" id="PRO_5003178246" description="Sdz-33 F-box domain-containing protein" evidence="1">
    <location>
        <begin position="24"/>
        <end position="282"/>
    </location>
</feature>
<evidence type="ECO:0000313" key="3">
    <source>
        <dbReference type="EMBL" id="EFO90300.1"/>
    </source>
</evidence>
<dbReference type="Proteomes" id="UP000008281">
    <property type="component" value="Unassembled WGS sequence"/>
</dbReference>
<keyword evidence="4" id="KW-1185">Reference proteome</keyword>
<feature type="signal peptide" evidence="1">
    <location>
        <begin position="1"/>
        <end position="23"/>
    </location>
</feature>
<proteinExistence type="predicted"/>
<dbReference type="HOGENOM" id="CLU_028840_1_0_1"/>
<dbReference type="AlphaFoldDB" id="E3N9G3"/>
<reference evidence="3" key="1">
    <citation type="submission" date="2007-07" db="EMBL/GenBank/DDBJ databases">
        <title>PCAP assembly of the Caenorhabditis remanei genome.</title>
        <authorList>
            <consortium name="The Caenorhabditis remanei Sequencing Consortium"/>
            <person name="Wilson R.K."/>
        </authorList>
    </citation>
    <scope>NUCLEOTIDE SEQUENCE [LARGE SCALE GENOMIC DNA]</scope>
    <source>
        <strain evidence="3">PB4641</strain>
    </source>
</reference>
<dbReference type="InParanoid" id="E3N9G3"/>
<evidence type="ECO:0000259" key="2">
    <source>
        <dbReference type="Pfam" id="PF07735"/>
    </source>
</evidence>